<name>E6UC94_RUMA7</name>
<protein>
    <recommendedName>
        <fullName evidence="1">DUF6985 domain-containing protein</fullName>
    </recommendedName>
</protein>
<gene>
    <name evidence="2" type="ordered locus">Rumal_2230</name>
</gene>
<dbReference type="KEGG" id="ral:Rumal_2230"/>
<dbReference type="HOGENOM" id="CLU_1502418_0_0_9"/>
<dbReference type="Pfam" id="PF22481">
    <property type="entry name" value="DUF6985"/>
    <property type="match status" value="1"/>
</dbReference>
<organism evidence="2 3">
    <name type="scientific">Ruminococcus albus (strain ATCC 27210 / DSM 20455 / JCM 14654 / NCDO 2250 / 7)</name>
    <dbReference type="NCBI Taxonomy" id="697329"/>
    <lineage>
        <taxon>Bacteria</taxon>
        <taxon>Bacillati</taxon>
        <taxon>Bacillota</taxon>
        <taxon>Clostridia</taxon>
        <taxon>Eubacteriales</taxon>
        <taxon>Oscillospiraceae</taxon>
        <taxon>Ruminococcus</taxon>
    </lineage>
</organism>
<proteinExistence type="predicted"/>
<feature type="domain" description="DUF6985" evidence="1">
    <location>
        <begin position="10"/>
        <end position="161"/>
    </location>
</feature>
<evidence type="ECO:0000313" key="3">
    <source>
        <dbReference type="Proteomes" id="UP000006919"/>
    </source>
</evidence>
<sequence>MGIIRDIVHDDGGLGWLNGRFDSVSLFQGSMDITIYGDTDEYIGYAEKCIAHYNRLDKDPGLMADIREKLAKFMYYMRDEWEAMGIYDDIAEDTEKAVKEYESGGDILKHLKAPCLNIEISDEDSDEIGYEIVADCPWEPEHQCSVIIRGDKLKYVGPCEGNTPWDDDDEYYCIWNDEQ</sequence>
<evidence type="ECO:0000259" key="1">
    <source>
        <dbReference type="Pfam" id="PF22481"/>
    </source>
</evidence>
<accession>E6UC94</accession>
<evidence type="ECO:0000313" key="2">
    <source>
        <dbReference type="EMBL" id="ADU22716.1"/>
    </source>
</evidence>
<dbReference type="eggNOG" id="ENOG5032V2K">
    <property type="taxonomic scope" value="Bacteria"/>
</dbReference>
<dbReference type="Proteomes" id="UP000006919">
    <property type="component" value="Chromosome"/>
</dbReference>
<dbReference type="RefSeq" id="WP_013498873.1">
    <property type="nucleotide sequence ID" value="NC_014833.1"/>
</dbReference>
<dbReference type="AlphaFoldDB" id="E6UC94"/>
<dbReference type="OrthoDB" id="1820296at2"/>
<dbReference type="InterPro" id="IPR054254">
    <property type="entry name" value="DUF6985"/>
</dbReference>
<reference evidence="2 3" key="1">
    <citation type="journal article" date="2011" name="J. Bacteriol.">
        <title>Complete genome of the cellulolytic ruminal bacterium Ruminococcus albus 7.</title>
        <authorList>
            <person name="Suen G."/>
            <person name="Stevenson D.M."/>
            <person name="Bruce D.C."/>
            <person name="Chertkov O."/>
            <person name="Copeland A."/>
            <person name="Cheng J.F."/>
            <person name="Detter C."/>
            <person name="Detter J.C."/>
            <person name="Goodwin L.A."/>
            <person name="Han C.S."/>
            <person name="Hauser L.J."/>
            <person name="Ivanova N.N."/>
            <person name="Kyrpides N.C."/>
            <person name="Land M.L."/>
            <person name="Lapidus A."/>
            <person name="Lucas S."/>
            <person name="Ovchinnikova G."/>
            <person name="Pitluck S."/>
            <person name="Tapia R."/>
            <person name="Woyke T."/>
            <person name="Boyum J."/>
            <person name="Mead D."/>
            <person name="Weimer P.J."/>
        </authorList>
    </citation>
    <scope>NUCLEOTIDE SEQUENCE [LARGE SCALE GENOMIC DNA]</scope>
    <source>
        <strain evidence="3">ATCC 27210 / DSM 20455 / JCM 14654 / NCDO 2250 / 7</strain>
    </source>
</reference>
<dbReference type="STRING" id="697329.Rumal_2230"/>
<dbReference type="EMBL" id="CP002403">
    <property type="protein sequence ID" value="ADU22716.1"/>
    <property type="molecule type" value="Genomic_DNA"/>
</dbReference>